<keyword evidence="2" id="KW-1185">Reference proteome</keyword>
<gene>
    <name evidence="1" type="ORF">ACFQ4R_10040</name>
</gene>
<dbReference type="Pfam" id="PF14367">
    <property type="entry name" value="DUF4411"/>
    <property type="match status" value="1"/>
</dbReference>
<name>A0ABW4BQR0_9LACO</name>
<comment type="caution">
    <text evidence="1">The sequence shown here is derived from an EMBL/GenBank/DDBJ whole genome shotgun (WGS) entry which is preliminary data.</text>
</comment>
<evidence type="ECO:0000313" key="2">
    <source>
        <dbReference type="Proteomes" id="UP001597191"/>
    </source>
</evidence>
<reference evidence="2" key="1">
    <citation type="journal article" date="2019" name="Int. J. Syst. Evol. Microbiol.">
        <title>The Global Catalogue of Microorganisms (GCM) 10K type strain sequencing project: providing services to taxonomists for standard genome sequencing and annotation.</title>
        <authorList>
            <consortium name="The Broad Institute Genomics Platform"/>
            <consortium name="The Broad Institute Genome Sequencing Center for Infectious Disease"/>
            <person name="Wu L."/>
            <person name="Ma J."/>
        </authorList>
    </citation>
    <scope>NUCLEOTIDE SEQUENCE [LARGE SCALE GENOMIC DNA]</scope>
    <source>
        <strain evidence="2">CCM 8937</strain>
    </source>
</reference>
<evidence type="ECO:0000313" key="1">
    <source>
        <dbReference type="EMBL" id="MFD1411920.1"/>
    </source>
</evidence>
<organism evidence="1 2">
    <name type="scientific">Lapidilactobacillus gannanensis</name>
    <dbReference type="NCBI Taxonomy" id="2486002"/>
    <lineage>
        <taxon>Bacteria</taxon>
        <taxon>Bacillati</taxon>
        <taxon>Bacillota</taxon>
        <taxon>Bacilli</taxon>
        <taxon>Lactobacillales</taxon>
        <taxon>Lactobacillaceae</taxon>
        <taxon>Lapidilactobacillus</taxon>
    </lineage>
</organism>
<dbReference type="EMBL" id="JBHTOH010000090">
    <property type="protein sequence ID" value="MFD1411920.1"/>
    <property type="molecule type" value="Genomic_DNA"/>
</dbReference>
<dbReference type="Proteomes" id="UP001597191">
    <property type="component" value="Unassembled WGS sequence"/>
</dbReference>
<proteinExistence type="predicted"/>
<dbReference type="RefSeq" id="WP_125649573.1">
    <property type="nucleotide sequence ID" value="NZ_JBHTOH010000090.1"/>
</dbReference>
<dbReference type="InterPro" id="IPR016541">
    <property type="entry name" value="UCP008505"/>
</dbReference>
<protein>
    <submittedName>
        <fullName evidence="1">DUF4411 family protein</fullName>
    </submittedName>
</protein>
<sequence length="103" mass="12107">MEYLLDSNSLIDAYNRWYRPHVFGNVWNFLSTNPKVKMTSFVFEEIKYPSGLTNWTKANFVTSQIHPDQSTILTYTQIMDWITNCTRWDSAGIAQWQRPGHNA</sequence>
<accession>A0ABW4BQR0</accession>